<comment type="caution">
    <text evidence="1">The sequence shown here is derived from an EMBL/GenBank/DDBJ whole genome shotgun (WGS) entry which is preliminary data.</text>
</comment>
<sequence length="85" mass="9272">MDALSLQLPNAVYRTDPMGESIIVLPATCPRGEHSFQQVGCQTRTAGDDLLRVTCGACGDEWTLRLTHGMPKRAELDDEPYPPAS</sequence>
<gene>
    <name evidence="1" type="ORF">ACFQ1S_21315</name>
</gene>
<accession>A0ABW3MAT9</accession>
<proteinExistence type="predicted"/>
<evidence type="ECO:0000313" key="2">
    <source>
        <dbReference type="Proteomes" id="UP001597045"/>
    </source>
</evidence>
<protein>
    <submittedName>
        <fullName evidence="1">Uncharacterized protein</fullName>
    </submittedName>
</protein>
<dbReference type="Proteomes" id="UP001597045">
    <property type="component" value="Unassembled WGS sequence"/>
</dbReference>
<keyword evidence="2" id="KW-1185">Reference proteome</keyword>
<name>A0ABW3MAT9_9PSEU</name>
<organism evidence="1 2">
    <name type="scientific">Kibdelosporangium lantanae</name>
    <dbReference type="NCBI Taxonomy" id="1497396"/>
    <lineage>
        <taxon>Bacteria</taxon>
        <taxon>Bacillati</taxon>
        <taxon>Actinomycetota</taxon>
        <taxon>Actinomycetes</taxon>
        <taxon>Pseudonocardiales</taxon>
        <taxon>Pseudonocardiaceae</taxon>
        <taxon>Kibdelosporangium</taxon>
    </lineage>
</organism>
<reference evidence="2" key="1">
    <citation type="journal article" date="2019" name="Int. J. Syst. Evol. Microbiol.">
        <title>The Global Catalogue of Microorganisms (GCM) 10K type strain sequencing project: providing services to taxonomists for standard genome sequencing and annotation.</title>
        <authorList>
            <consortium name="The Broad Institute Genomics Platform"/>
            <consortium name="The Broad Institute Genome Sequencing Center for Infectious Disease"/>
            <person name="Wu L."/>
            <person name="Ma J."/>
        </authorList>
    </citation>
    <scope>NUCLEOTIDE SEQUENCE [LARGE SCALE GENOMIC DNA]</scope>
    <source>
        <strain evidence="2">JCM 31486</strain>
    </source>
</reference>
<evidence type="ECO:0000313" key="1">
    <source>
        <dbReference type="EMBL" id="MFD1047895.1"/>
    </source>
</evidence>
<dbReference type="EMBL" id="JBHTIS010001299">
    <property type="protein sequence ID" value="MFD1047895.1"/>
    <property type="molecule type" value="Genomic_DNA"/>
</dbReference>